<comment type="caution">
    <text evidence="3">The sequence shown here is derived from an EMBL/GenBank/DDBJ whole genome shotgun (WGS) entry which is preliminary data.</text>
</comment>
<keyword evidence="1" id="KW-0175">Coiled coil</keyword>
<evidence type="ECO:0000259" key="2">
    <source>
        <dbReference type="PROSITE" id="PS50245"/>
    </source>
</evidence>
<feature type="coiled-coil region" evidence="1">
    <location>
        <begin position="100"/>
        <end position="141"/>
    </location>
</feature>
<dbReference type="GeneID" id="93646688"/>
<dbReference type="InterPro" id="IPR000938">
    <property type="entry name" value="CAP-Gly_domain"/>
</dbReference>
<dbReference type="AlphaFoldDB" id="A0A177EIS2"/>
<dbReference type="Gene3D" id="2.30.30.190">
    <property type="entry name" value="CAP Gly-rich-like domain"/>
    <property type="match status" value="1"/>
</dbReference>
<reference evidence="3 4" key="1">
    <citation type="submission" date="2016-02" db="EMBL/GenBank/DDBJ databases">
        <title>Discovery of a natural microsporidian pathogen with a broad tissue tropism in Caenorhabditis elegans.</title>
        <authorList>
            <person name="Luallen R.J."/>
            <person name="Reinke A.W."/>
            <person name="Tong L."/>
            <person name="Botts M.R."/>
            <person name="Felix M.-A."/>
            <person name="Troemel E.R."/>
        </authorList>
    </citation>
    <scope>NUCLEOTIDE SEQUENCE [LARGE SCALE GENOMIC DNA]</scope>
    <source>
        <strain evidence="3 4">JUm2807</strain>
    </source>
</reference>
<dbReference type="EMBL" id="LTDL01000014">
    <property type="protein sequence ID" value="OAG31863.1"/>
    <property type="molecule type" value="Genomic_DNA"/>
</dbReference>
<dbReference type="SUPFAM" id="SSF74924">
    <property type="entry name" value="Cap-Gly domain"/>
    <property type="match status" value="1"/>
</dbReference>
<evidence type="ECO:0000313" key="4">
    <source>
        <dbReference type="Proteomes" id="UP000185944"/>
    </source>
</evidence>
<accession>A0A177EIS2</accession>
<evidence type="ECO:0000256" key="1">
    <source>
        <dbReference type="SAM" id="Coils"/>
    </source>
</evidence>
<dbReference type="PANTHER" id="PTHR13958:SF3">
    <property type="entry name" value="CAP-GLY DOMAIN-CONTAINING PROTEIN-RELATED"/>
    <property type="match status" value="1"/>
</dbReference>
<dbReference type="GO" id="GO:0008017">
    <property type="term" value="F:microtubule binding"/>
    <property type="evidence" value="ECO:0007669"/>
    <property type="project" value="InterPro"/>
</dbReference>
<protein>
    <recommendedName>
        <fullName evidence="2">CAP-Gly domain-containing protein</fullName>
    </recommendedName>
</protein>
<dbReference type="SMART" id="SM01052">
    <property type="entry name" value="CAP_GLY"/>
    <property type="match status" value="1"/>
</dbReference>
<proteinExistence type="predicted"/>
<keyword evidence="4" id="KW-1185">Reference proteome</keyword>
<dbReference type="STRING" id="1805483.A0A177EIS2"/>
<sequence length="200" mass="22806">MNVGDRVVVDGMYTGTVKYVGKVGAKQGPSVGIELDTPNGDNNGMRAGRAYFKCSSRHGVFREAHQIKKYCPSEYNQTNIIDTRMLPVVEELHNQHDKRAIELLEENMQIQRMLEELQKENGELKQALEREKRKVSGLERTVKLLEPIPETKFAQAPFNTSFNEVVFSDTDERTPQAIILDLVKEIRAKIETETHLFTSQ</sequence>
<name>A0A177EIS2_9MICR</name>
<dbReference type="InterPro" id="IPR036859">
    <property type="entry name" value="CAP-Gly_dom_sf"/>
</dbReference>
<dbReference type="PROSITE" id="PS50245">
    <property type="entry name" value="CAP_GLY_2"/>
    <property type="match status" value="1"/>
</dbReference>
<evidence type="ECO:0000313" key="3">
    <source>
        <dbReference type="EMBL" id="OAG31863.1"/>
    </source>
</evidence>
<dbReference type="PANTHER" id="PTHR13958">
    <property type="entry name" value="CENTROSOME-ASSOCIATED PROTEIN 350"/>
    <property type="match status" value="1"/>
</dbReference>
<gene>
    <name evidence="3" type="ORF">NEDG_00338</name>
</gene>
<dbReference type="Pfam" id="PF01302">
    <property type="entry name" value="CAP_GLY"/>
    <property type="match status" value="1"/>
</dbReference>
<dbReference type="RefSeq" id="XP_067545464.1">
    <property type="nucleotide sequence ID" value="XM_067687756.1"/>
</dbReference>
<dbReference type="GO" id="GO:0034453">
    <property type="term" value="P:microtubule anchoring"/>
    <property type="evidence" value="ECO:0007669"/>
    <property type="project" value="InterPro"/>
</dbReference>
<organism evidence="3 4">
    <name type="scientific">Nematocida displodere</name>
    <dbReference type="NCBI Taxonomy" id="1805483"/>
    <lineage>
        <taxon>Eukaryota</taxon>
        <taxon>Fungi</taxon>
        <taxon>Fungi incertae sedis</taxon>
        <taxon>Microsporidia</taxon>
        <taxon>Nematocida</taxon>
    </lineage>
</organism>
<dbReference type="OrthoDB" id="2130750at2759"/>
<dbReference type="InterPro" id="IPR028750">
    <property type="entry name" value="CEP350/CC187"/>
</dbReference>
<dbReference type="VEuPathDB" id="MicrosporidiaDB:NEDG_00338"/>
<feature type="domain" description="CAP-Gly" evidence="2">
    <location>
        <begin position="21"/>
        <end position="63"/>
    </location>
</feature>
<dbReference type="Proteomes" id="UP000185944">
    <property type="component" value="Unassembled WGS sequence"/>
</dbReference>